<gene>
    <name evidence="2" type="ORF">EPI10_014627</name>
</gene>
<evidence type="ECO:0000259" key="1">
    <source>
        <dbReference type="Pfam" id="PF07727"/>
    </source>
</evidence>
<accession>A0A5B6VIA4</accession>
<organism evidence="2 3">
    <name type="scientific">Gossypium australe</name>
    <dbReference type="NCBI Taxonomy" id="47621"/>
    <lineage>
        <taxon>Eukaryota</taxon>
        <taxon>Viridiplantae</taxon>
        <taxon>Streptophyta</taxon>
        <taxon>Embryophyta</taxon>
        <taxon>Tracheophyta</taxon>
        <taxon>Spermatophyta</taxon>
        <taxon>Magnoliopsida</taxon>
        <taxon>eudicotyledons</taxon>
        <taxon>Gunneridae</taxon>
        <taxon>Pentapetalae</taxon>
        <taxon>rosids</taxon>
        <taxon>malvids</taxon>
        <taxon>Malvales</taxon>
        <taxon>Malvaceae</taxon>
        <taxon>Malvoideae</taxon>
        <taxon>Gossypium</taxon>
    </lineage>
</organism>
<dbReference type="InterPro" id="IPR013103">
    <property type="entry name" value="RVT_2"/>
</dbReference>
<name>A0A5B6VIA4_9ROSI</name>
<dbReference type="Pfam" id="PF07727">
    <property type="entry name" value="RVT_2"/>
    <property type="match status" value="1"/>
</dbReference>
<evidence type="ECO:0000313" key="2">
    <source>
        <dbReference type="EMBL" id="KAA3468768.1"/>
    </source>
</evidence>
<protein>
    <submittedName>
        <fullName evidence="2">Retrovirus-related Pol polyprotein from transposon TNT 1-94</fullName>
    </submittedName>
</protein>
<dbReference type="EMBL" id="SMMG02000006">
    <property type="protein sequence ID" value="KAA3468768.1"/>
    <property type="molecule type" value="Genomic_DNA"/>
</dbReference>
<dbReference type="OrthoDB" id="1002212at2759"/>
<reference evidence="2" key="1">
    <citation type="submission" date="2019-08" db="EMBL/GenBank/DDBJ databases">
        <authorList>
            <person name="Liu F."/>
        </authorList>
    </citation>
    <scope>NUCLEOTIDE SEQUENCE [LARGE SCALE GENOMIC DNA]</scope>
    <source>
        <strain evidence="2">PA1801</strain>
        <tissue evidence="2">Leaf</tissue>
    </source>
</reference>
<proteinExistence type="predicted"/>
<dbReference type="InterPro" id="IPR043502">
    <property type="entry name" value="DNA/RNA_pol_sf"/>
</dbReference>
<dbReference type="AlphaFoldDB" id="A0A5B6VIA4"/>
<dbReference type="Proteomes" id="UP000325315">
    <property type="component" value="Unassembled WGS sequence"/>
</dbReference>
<dbReference type="SUPFAM" id="SSF56672">
    <property type="entry name" value="DNA/RNA polymerases"/>
    <property type="match status" value="1"/>
</dbReference>
<evidence type="ECO:0000313" key="3">
    <source>
        <dbReference type="Proteomes" id="UP000325315"/>
    </source>
</evidence>
<keyword evidence="3" id="KW-1185">Reference proteome</keyword>
<feature type="domain" description="Reverse transcriptase Ty1/copia-type" evidence="1">
    <location>
        <begin position="79"/>
        <end position="217"/>
    </location>
</feature>
<sequence length="255" mass="29341">MFVPTNLPLPLYRFTSYFSSYAEAISDPIWVDAMQQEIQALEDNGTWEVIFLPAGAVPIGYKWVYKIKYNSDGSVERFKAEVGEHKMCRMLKSLYGLKQAYRQWNLKLTEALMQGGYIQRKYDYSLFSKRQGGNIVILLVYVDDLLIIRSDIGMINELKKVMHQNFKMKDLGALKYFFGIEVMRSNEGIVLNQRKYALELIADEGLGEAKPATTPLEQNQKLTSIEYDESVQMRVDGDELIIDVAVYQRLLGSEK</sequence>
<comment type="caution">
    <text evidence="2">The sequence shown here is derived from an EMBL/GenBank/DDBJ whole genome shotgun (WGS) entry which is preliminary data.</text>
</comment>